<sequence length="32" mass="3680">MYGRQPGSDCMAMTGYHRLYLMAMIGNALWQL</sequence>
<keyword evidence="1" id="KW-0496">Mitochondrion</keyword>
<reference evidence="1" key="1">
    <citation type="journal article" date="2015" name="Genome Biol. Evol.">
        <title>Organellar Genomes of White Spruce (Picea glauca): Assembly and Annotation.</title>
        <authorList>
            <person name="Jackman S.D."/>
            <person name="Warren R.L."/>
            <person name="Gibb E.A."/>
            <person name="Vandervalk B.P."/>
            <person name="Mohamadi H."/>
            <person name="Chu J."/>
            <person name="Raymond A."/>
            <person name="Pleasance S."/>
            <person name="Coope R."/>
            <person name="Wildung M.R."/>
            <person name="Ritland C.E."/>
            <person name="Bousquet J."/>
            <person name="Jones S.J."/>
            <person name="Bohlmann J."/>
            <person name="Birol I."/>
        </authorList>
    </citation>
    <scope>NUCLEOTIDE SEQUENCE [LARGE SCALE GENOMIC DNA]</scope>
    <source>
        <tissue evidence="1">Flushing bud</tissue>
    </source>
</reference>
<dbReference type="EMBL" id="LKAM01000013">
    <property type="protein sequence ID" value="KUM46125.1"/>
    <property type="molecule type" value="Genomic_DNA"/>
</dbReference>
<geneLocation type="mitochondrion" evidence="1"/>
<organism evidence="1">
    <name type="scientific">Picea glauca</name>
    <name type="common">White spruce</name>
    <name type="synonym">Pinus glauca</name>
    <dbReference type="NCBI Taxonomy" id="3330"/>
    <lineage>
        <taxon>Eukaryota</taxon>
        <taxon>Viridiplantae</taxon>
        <taxon>Streptophyta</taxon>
        <taxon>Embryophyta</taxon>
        <taxon>Tracheophyta</taxon>
        <taxon>Spermatophyta</taxon>
        <taxon>Pinopsida</taxon>
        <taxon>Pinidae</taxon>
        <taxon>Conifers I</taxon>
        <taxon>Pinales</taxon>
        <taxon>Pinaceae</taxon>
        <taxon>Picea</taxon>
    </lineage>
</organism>
<proteinExistence type="predicted"/>
<gene>
    <name evidence="1" type="ORF">ABT39_MTgene1931</name>
</gene>
<name>A0A101LVJ5_PICGL</name>
<accession>A0A101LVJ5</accession>
<dbReference type="AlphaFoldDB" id="A0A101LVJ5"/>
<comment type="caution">
    <text evidence="1">The sequence shown here is derived from an EMBL/GenBank/DDBJ whole genome shotgun (WGS) entry which is preliminary data.</text>
</comment>
<evidence type="ECO:0000313" key="1">
    <source>
        <dbReference type="EMBL" id="KUM46125.1"/>
    </source>
</evidence>
<protein>
    <submittedName>
        <fullName evidence="1">Uncharacterized protein</fullName>
    </submittedName>
</protein>